<dbReference type="InterPro" id="IPR036823">
    <property type="entry name" value="Ribosomal_uS7_dom_sf"/>
</dbReference>
<organism evidence="7">
    <name type="scientific">Heterosigma akashiwo</name>
    <name type="common">Chromophytic alga</name>
    <name type="synonym">Heterosigma carterae</name>
    <dbReference type="NCBI Taxonomy" id="2829"/>
    <lineage>
        <taxon>Eukaryota</taxon>
        <taxon>Sar</taxon>
        <taxon>Stramenopiles</taxon>
        <taxon>Ochrophyta</taxon>
        <taxon>Raphidophyceae</taxon>
        <taxon>Chattonellales</taxon>
        <taxon>Chattonellaceae</taxon>
        <taxon>Heterosigma</taxon>
    </lineage>
</organism>
<evidence type="ECO:0000256" key="1">
    <source>
        <dbReference type="ARBA" id="ARBA00007151"/>
    </source>
</evidence>
<dbReference type="InterPro" id="IPR023798">
    <property type="entry name" value="Ribosomal_uS7_dom"/>
</dbReference>
<feature type="domain" description="Small ribosomal subunit protein uS7" evidence="6">
    <location>
        <begin position="8"/>
        <end position="139"/>
    </location>
</feature>
<keyword evidence="3" id="KW-0694">RNA-binding</keyword>
<keyword evidence="2" id="KW-0699">rRNA-binding</keyword>
<dbReference type="InterPro" id="IPR005717">
    <property type="entry name" value="Ribosomal_uS7_bac/org-type"/>
</dbReference>
<dbReference type="GO" id="GO:0003735">
    <property type="term" value="F:structural constituent of ribosome"/>
    <property type="evidence" value="ECO:0007669"/>
    <property type="project" value="InterPro"/>
</dbReference>
<keyword evidence="5" id="KW-0687">Ribonucleoprotein</keyword>
<evidence type="ECO:0000259" key="6">
    <source>
        <dbReference type="Pfam" id="PF00177"/>
    </source>
</evidence>
<evidence type="ECO:0000313" key="7">
    <source>
        <dbReference type="EMBL" id="AOT84875.1"/>
    </source>
</evidence>
<proteinExistence type="inferred from homology"/>
<keyword evidence="7" id="KW-0496">Mitochondrion</keyword>
<gene>
    <name evidence="7" type="primary">rps7</name>
</gene>
<comment type="similarity">
    <text evidence="1">Belongs to the universal ribosomal protein uS7 family.</text>
</comment>
<evidence type="ECO:0000256" key="4">
    <source>
        <dbReference type="ARBA" id="ARBA00022980"/>
    </source>
</evidence>
<dbReference type="SUPFAM" id="SSF47973">
    <property type="entry name" value="Ribosomal protein S7"/>
    <property type="match status" value="1"/>
</dbReference>
<sequence>MLQTFNQEKYFLVLKFVNLLMVDGKKSKSEKIVFNLLKFLHLKTQKPPVDVFFEALANISPRVTVQSVRVRRRSYQVPFPLSRSKQFIFGMKWLIQYCRKNHSTSLSNILNHEILLAYQNKGELIKKKNEVYKIAKANRPFAHYRWF</sequence>
<dbReference type="CDD" id="cd00323">
    <property type="entry name" value="uS7"/>
    <property type="match status" value="1"/>
</dbReference>
<evidence type="ECO:0000256" key="5">
    <source>
        <dbReference type="ARBA" id="ARBA00023274"/>
    </source>
</evidence>
<reference evidence="7" key="1">
    <citation type="submission" date="2016-01" db="EMBL/GenBank/DDBJ databases">
        <title>Mitochondrial genome DNA sequence of Heterosigma akashiwo strain HaTj01.</title>
        <authorList>
            <person name="Ogura Y."/>
            <person name="Hayashi T."/>
            <person name="Ueki S."/>
        </authorList>
    </citation>
    <scope>NUCLEOTIDE SEQUENCE</scope>
    <source>
        <strain evidence="7">HaTj01</strain>
    </source>
</reference>
<dbReference type="GO" id="GO:0006412">
    <property type="term" value="P:translation"/>
    <property type="evidence" value="ECO:0007669"/>
    <property type="project" value="InterPro"/>
</dbReference>
<dbReference type="PIRSF" id="PIRSF002122">
    <property type="entry name" value="RPS7p_RPS7a_RPS5e_RPS7o"/>
    <property type="match status" value="1"/>
</dbReference>
<evidence type="ECO:0000256" key="3">
    <source>
        <dbReference type="ARBA" id="ARBA00022884"/>
    </source>
</evidence>
<dbReference type="InterPro" id="IPR000235">
    <property type="entry name" value="Ribosomal_uS7"/>
</dbReference>
<name>A0A1D8GXQ6_HETAK</name>
<dbReference type="Pfam" id="PF00177">
    <property type="entry name" value="Ribosomal_S7"/>
    <property type="match status" value="1"/>
</dbReference>
<dbReference type="GO" id="GO:0019843">
    <property type="term" value="F:rRNA binding"/>
    <property type="evidence" value="ECO:0007669"/>
    <property type="project" value="UniProtKB-KW"/>
</dbReference>
<geneLocation type="mitochondrion" evidence="7"/>
<keyword evidence="4 7" id="KW-0689">Ribosomal protein</keyword>
<protein>
    <submittedName>
        <fullName evidence="7">Ribosomal protein small subunit 7</fullName>
    </submittedName>
</protein>
<dbReference type="NCBIfam" id="TIGR01029">
    <property type="entry name" value="rpsG_bact"/>
    <property type="match status" value="1"/>
</dbReference>
<accession>A0A1D8GXQ6</accession>
<dbReference type="AlphaFoldDB" id="A0A1D8GXQ6"/>
<dbReference type="Gene3D" id="1.10.455.10">
    <property type="entry name" value="Ribosomal protein S7 domain"/>
    <property type="match status" value="1"/>
</dbReference>
<dbReference type="EMBL" id="KU561550">
    <property type="protein sequence ID" value="AOT84875.1"/>
    <property type="molecule type" value="Genomic_DNA"/>
</dbReference>
<dbReference type="GO" id="GO:0015935">
    <property type="term" value="C:small ribosomal subunit"/>
    <property type="evidence" value="ECO:0007669"/>
    <property type="project" value="InterPro"/>
</dbReference>
<evidence type="ECO:0000256" key="2">
    <source>
        <dbReference type="ARBA" id="ARBA00022730"/>
    </source>
</evidence>
<dbReference type="PANTHER" id="PTHR11205">
    <property type="entry name" value="RIBOSOMAL PROTEIN S7"/>
    <property type="match status" value="1"/>
</dbReference>